<accession>A0AAQ3QM47</accession>
<feature type="region of interest" description="Disordered" evidence="8">
    <location>
        <begin position="79"/>
        <end position="100"/>
    </location>
</feature>
<dbReference type="Proteomes" id="UP001327560">
    <property type="component" value="Chromosome 7"/>
</dbReference>
<evidence type="ECO:0000256" key="5">
    <source>
        <dbReference type="ARBA" id="ARBA00022989"/>
    </source>
</evidence>
<feature type="transmembrane region" description="Helical" evidence="7">
    <location>
        <begin position="233"/>
        <end position="251"/>
    </location>
</feature>
<feature type="transmembrane region" description="Helical" evidence="7">
    <location>
        <begin position="201"/>
        <end position="221"/>
    </location>
</feature>
<dbReference type="GO" id="GO:0009706">
    <property type="term" value="C:chloroplast inner membrane"/>
    <property type="evidence" value="ECO:0007669"/>
    <property type="project" value="UniProtKB-SubCell"/>
</dbReference>
<keyword evidence="5 7" id="KW-1133">Transmembrane helix</keyword>
<evidence type="ECO:0000313" key="10">
    <source>
        <dbReference type="Proteomes" id="UP001327560"/>
    </source>
</evidence>
<dbReference type="PANTHER" id="PTHR33510">
    <property type="entry name" value="PROTEIN TIC 20-II, CHLOROPLASTIC"/>
    <property type="match status" value="1"/>
</dbReference>
<evidence type="ECO:0000256" key="4">
    <source>
        <dbReference type="ARBA" id="ARBA00022780"/>
    </source>
</evidence>
<keyword evidence="4" id="KW-1001">Plastid inner membrane</keyword>
<dbReference type="PANTHER" id="PTHR33510:SF5">
    <property type="entry name" value="PROTEIN TIC 20-II, CHLOROPLASTIC"/>
    <property type="match status" value="1"/>
</dbReference>
<reference evidence="9 10" key="1">
    <citation type="submission" date="2023-10" db="EMBL/GenBank/DDBJ databases">
        <title>Chromosome-scale genome assembly provides insights into flower coloration mechanisms of Canna indica.</title>
        <authorList>
            <person name="Li C."/>
        </authorList>
    </citation>
    <scope>NUCLEOTIDE SEQUENCE [LARGE SCALE GENOMIC DNA]</scope>
    <source>
        <tissue evidence="9">Flower</tissue>
    </source>
</reference>
<sequence length="308" mass="34043">MWQELHFVREKVLLGSSHRFISVVADAADSTTTTISRGRCYTTTTRSRSDTPRTPPFKLRQRMLGKAYNKKLSKDILHRAQDETRANVGAKPRRGVESTTTTEQLMASLTLLRFSPPPRFPRVPTPSPPATSLRLCLRPSLPVRRSTTVCMVRSPVPASDRLISALAYTLPFIDSLHYGCFLFARVPAAAATVAPILPLAAAYRSVPYAAFVAFFALYLGVVRNPSLSRYVRFNSMQAVVLDVLLALPALFQRVFGTPSTGVGFRVMEMGYHAIFAFSFACFVYSMFSCVLGRTPNLPIVAAAADRQL</sequence>
<proteinExistence type="inferred from homology"/>
<keyword evidence="3 7" id="KW-0812">Transmembrane</keyword>
<keyword evidence="7" id="KW-0150">Chloroplast</keyword>
<evidence type="ECO:0000256" key="8">
    <source>
        <dbReference type="SAM" id="MobiDB-lite"/>
    </source>
</evidence>
<feature type="transmembrane region" description="Helical" evidence="7">
    <location>
        <begin position="271"/>
        <end position="291"/>
    </location>
</feature>
<comment type="caution">
    <text evidence="7">Lacks conserved residue(s) required for the propagation of feature annotation.</text>
</comment>
<keyword evidence="6 7" id="KW-0472">Membrane</keyword>
<dbReference type="InterPro" id="IPR005691">
    <property type="entry name" value="Tic20"/>
</dbReference>
<dbReference type="EMBL" id="CP136896">
    <property type="protein sequence ID" value="WOL14326.1"/>
    <property type="molecule type" value="Genomic_DNA"/>
</dbReference>
<evidence type="ECO:0000313" key="9">
    <source>
        <dbReference type="EMBL" id="WOL14326.1"/>
    </source>
</evidence>
<dbReference type="Pfam" id="PF16166">
    <property type="entry name" value="TIC20"/>
    <property type="match status" value="1"/>
</dbReference>
<keyword evidence="10" id="KW-1185">Reference proteome</keyword>
<comment type="similarity">
    <text evidence="2 7">Belongs to the Tic20 family.</text>
</comment>
<evidence type="ECO:0000256" key="2">
    <source>
        <dbReference type="ARBA" id="ARBA00009596"/>
    </source>
</evidence>
<gene>
    <name evidence="9" type="ORF">Cni_G23106</name>
</gene>
<evidence type="ECO:0000256" key="7">
    <source>
        <dbReference type="RuleBase" id="RU367003"/>
    </source>
</evidence>
<dbReference type="AlphaFoldDB" id="A0AAQ3QM47"/>
<comment type="subcellular location">
    <subcellularLocation>
        <location evidence="1">Plastid</location>
        <location evidence="1">Chloroplast inner membrane</location>
        <topology evidence="1">Multi-pass membrane protein</topology>
    </subcellularLocation>
    <subcellularLocation>
        <location evidence="7">Plastid</location>
        <location evidence="7">Chloroplast membrane</location>
        <topology evidence="7">Multi-pass membrane protein</topology>
    </subcellularLocation>
</comment>
<name>A0AAQ3QM47_9LILI</name>
<protein>
    <recommendedName>
        <fullName evidence="7">Protein TIC 20</fullName>
    </recommendedName>
</protein>
<keyword evidence="7" id="KW-0934">Plastid</keyword>
<comment type="function">
    <text evidence="7">Involved in protein precursor import into chloroplasts.</text>
</comment>
<evidence type="ECO:0000256" key="1">
    <source>
        <dbReference type="ARBA" id="ARBA00004478"/>
    </source>
</evidence>
<evidence type="ECO:0000256" key="3">
    <source>
        <dbReference type="ARBA" id="ARBA00022692"/>
    </source>
</evidence>
<evidence type="ECO:0000256" key="6">
    <source>
        <dbReference type="ARBA" id="ARBA00023136"/>
    </source>
</evidence>
<organism evidence="9 10">
    <name type="scientific">Canna indica</name>
    <name type="common">Indian-shot</name>
    <dbReference type="NCBI Taxonomy" id="4628"/>
    <lineage>
        <taxon>Eukaryota</taxon>
        <taxon>Viridiplantae</taxon>
        <taxon>Streptophyta</taxon>
        <taxon>Embryophyta</taxon>
        <taxon>Tracheophyta</taxon>
        <taxon>Spermatophyta</taxon>
        <taxon>Magnoliopsida</taxon>
        <taxon>Liliopsida</taxon>
        <taxon>Zingiberales</taxon>
        <taxon>Cannaceae</taxon>
        <taxon>Canna</taxon>
    </lineage>
</organism>